<proteinExistence type="predicted"/>
<organism evidence="1">
    <name type="scientific">Tanacetum cinerariifolium</name>
    <name type="common">Dalmatian daisy</name>
    <name type="synonym">Chrysanthemum cinerariifolium</name>
    <dbReference type="NCBI Taxonomy" id="118510"/>
    <lineage>
        <taxon>Eukaryota</taxon>
        <taxon>Viridiplantae</taxon>
        <taxon>Streptophyta</taxon>
        <taxon>Embryophyta</taxon>
        <taxon>Tracheophyta</taxon>
        <taxon>Spermatophyta</taxon>
        <taxon>Magnoliopsida</taxon>
        <taxon>eudicotyledons</taxon>
        <taxon>Gunneridae</taxon>
        <taxon>Pentapetalae</taxon>
        <taxon>asterids</taxon>
        <taxon>campanulids</taxon>
        <taxon>Asterales</taxon>
        <taxon>Asteraceae</taxon>
        <taxon>Asteroideae</taxon>
        <taxon>Anthemideae</taxon>
        <taxon>Anthemidinae</taxon>
        <taxon>Tanacetum</taxon>
    </lineage>
</organism>
<name>A0A699HVC7_TANCI</name>
<gene>
    <name evidence="1" type="ORF">Tci_442137</name>
</gene>
<protein>
    <submittedName>
        <fullName evidence="1">Uncharacterized protein</fullName>
    </submittedName>
</protein>
<reference evidence="1" key="1">
    <citation type="journal article" date="2019" name="Sci. Rep.">
        <title>Draft genome of Tanacetum cinerariifolium, the natural source of mosquito coil.</title>
        <authorList>
            <person name="Yamashiro T."/>
            <person name="Shiraishi A."/>
            <person name="Satake H."/>
            <person name="Nakayama K."/>
        </authorList>
    </citation>
    <scope>NUCLEOTIDE SEQUENCE</scope>
</reference>
<comment type="caution">
    <text evidence="1">The sequence shown here is derived from an EMBL/GenBank/DDBJ whole genome shotgun (WGS) entry which is preliminary data.</text>
</comment>
<feature type="non-terminal residue" evidence="1">
    <location>
        <position position="1"/>
    </location>
</feature>
<accession>A0A699HVC7</accession>
<sequence>IYVGTDKKRCHNRLTKGRMDFDYCKQVQEELLSSMKSVSVSATVTPRPNYYARYSYWSMRLFSDKQYKQIVLNQLAKARTVRRGQLNLQLDLLRKKIRCKERVLEQISLRMKKAYKGAYKLGEQQNEKSSYTEYKSLMTYVKELARREDIEELMQVCDRLF</sequence>
<evidence type="ECO:0000313" key="1">
    <source>
        <dbReference type="EMBL" id="GEY70163.1"/>
    </source>
</evidence>
<dbReference type="AlphaFoldDB" id="A0A699HVC7"/>
<dbReference type="EMBL" id="BKCJ010201565">
    <property type="protein sequence ID" value="GEY70163.1"/>
    <property type="molecule type" value="Genomic_DNA"/>
</dbReference>